<dbReference type="NCBIfam" id="TIGR03499">
    <property type="entry name" value="FlhF"/>
    <property type="match status" value="1"/>
</dbReference>
<evidence type="ECO:0000256" key="8">
    <source>
        <dbReference type="ARBA" id="ARBA00022927"/>
    </source>
</evidence>
<dbReference type="GO" id="GO:0044781">
    <property type="term" value="P:bacterial-type flagellum organization"/>
    <property type="evidence" value="ECO:0007669"/>
    <property type="project" value="UniProtKB-UniRule"/>
</dbReference>
<keyword evidence="17" id="KW-0969">Cilium</keyword>
<keyword evidence="17" id="KW-0282">Flagellum</keyword>
<feature type="compositionally biased region" description="Polar residues" evidence="14">
    <location>
        <begin position="136"/>
        <end position="147"/>
    </location>
</feature>
<evidence type="ECO:0000256" key="4">
    <source>
        <dbReference type="ARBA" id="ARBA00022448"/>
    </source>
</evidence>
<evidence type="ECO:0000256" key="1">
    <source>
        <dbReference type="ARBA" id="ARBA00004413"/>
    </source>
</evidence>
<feature type="compositionally biased region" description="Polar residues" evidence="14">
    <location>
        <begin position="84"/>
        <end position="98"/>
    </location>
</feature>
<dbReference type="GO" id="GO:0003924">
    <property type="term" value="F:GTPase activity"/>
    <property type="evidence" value="ECO:0007669"/>
    <property type="project" value="UniProtKB-UniRule"/>
</dbReference>
<evidence type="ECO:0000256" key="11">
    <source>
        <dbReference type="ARBA" id="ARBA00023225"/>
    </source>
</evidence>
<keyword evidence="5" id="KW-1003">Cell membrane</keyword>
<dbReference type="Gene3D" id="3.40.50.300">
    <property type="entry name" value="P-loop containing nucleotide triphosphate hydrolases"/>
    <property type="match status" value="1"/>
</dbReference>
<accession>A0A545TDR2</accession>
<feature type="domain" description="AAA+ ATPase" evidence="15">
    <location>
        <begin position="254"/>
        <end position="391"/>
    </location>
</feature>
<dbReference type="SMART" id="SM00382">
    <property type="entry name" value="AAA"/>
    <property type="match status" value="1"/>
</dbReference>
<keyword evidence="11" id="KW-1006">Bacterial flagellum protein export</keyword>
<evidence type="ECO:0000256" key="9">
    <source>
        <dbReference type="ARBA" id="ARBA00023134"/>
    </source>
</evidence>
<name>A0A545TDR2_9GAMM</name>
<comment type="caution">
    <text evidence="17">The sequence shown here is derived from an EMBL/GenBank/DDBJ whole genome shotgun (WGS) entry which is preliminary data.</text>
</comment>
<dbReference type="PANTHER" id="PTHR43134">
    <property type="entry name" value="SIGNAL RECOGNITION PARTICLE RECEPTOR SUBUNIT ALPHA"/>
    <property type="match status" value="1"/>
</dbReference>
<comment type="similarity">
    <text evidence="2">Belongs to the GTP-binding SRP family.</text>
</comment>
<gene>
    <name evidence="17" type="primary">flhF</name>
    <name evidence="17" type="ORF">FLL45_10530</name>
</gene>
<evidence type="ECO:0000313" key="17">
    <source>
        <dbReference type="EMBL" id="TQV75359.1"/>
    </source>
</evidence>
<dbReference type="CDD" id="cd17873">
    <property type="entry name" value="FlhF"/>
    <property type="match status" value="1"/>
</dbReference>
<keyword evidence="7" id="KW-1005">Bacterial flagellum biogenesis</keyword>
<organism evidence="17 18">
    <name type="scientific">Aliikangiella marina</name>
    <dbReference type="NCBI Taxonomy" id="1712262"/>
    <lineage>
        <taxon>Bacteria</taxon>
        <taxon>Pseudomonadati</taxon>
        <taxon>Pseudomonadota</taxon>
        <taxon>Gammaproteobacteria</taxon>
        <taxon>Oceanospirillales</taxon>
        <taxon>Pleioneaceae</taxon>
        <taxon>Aliikangiella</taxon>
    </lineage>
</organism>
<dbReference type="InterPro" id="IPR047040">
    <property type="entry name" value="FlhF__GTPase_dom"/>
</dbReference>
<sequence>MKIRRFFGPNIRSALRQVTEEFGNDAAILSNNKVAGGVEVIAALDYDDSLVPPSVDKNGLGAPDLQSQEEAEVQSKFDEPAQGSEASNAHQTAAADVQQSSFEAYQGLQDIQSSALPPQQSANQETGGNVERSNRPPLQQPNVTGDSVVSPIHGNEKIEWTLDPSLQAMKEELGMMRSMMSEQLKGIGWHQFAQQSPLSAMILRRLSKLGLDSDFLNSLMPHVKQQSDAECAWQQILAILAKSLPIAGSDLLERGGVYAFVGATGVGKTTTIAKLAARYVIKNGADSVALISADNYRISAQEQLTTFGRILQIETARVTEKQSLESLMKKFANKSLVLIDTAGMSRNDPHLVQQLESLNRLHKPIHKLLVVSATSQGAVIQESINFFNAYEPSGLVVTKLDEAASLGELMSVVTKARIPVVYTTDGQRVPEDIRVARSHHLVSKAVWLANKYSRTTDDWSLAQNIDQARSA</sequence>
<comment type="subcellular location">
    <subcellularLocation>
        <location evidence="1">Cell membrane</location>
        <topology evidence="1">Peripheral membrane protein</topology>
        <orientation evidence="1">Cytoplasmic side</orientation>
    </subcellularLocation>
</comment>
<evidence type="ECO:0000256" key="13">
    <source>
        <dbReference type="NCBIfam" id="TIGR03499"/>
    </source>
</evidence>
<keyword evidence="9" id="KW-0342">GTP-binding</keyword>
<evidence type="ECO:0000256" key="10">
    <source>
        <dbReference type="ARBA" id="ARBA00023136"/>
    </source>
</evidence>
<reference evidence="17 18" key="1">
    <citation type="submission" date="2019-06" db="EMBL/GenBank/DDBJ databases">
        <title>Draft genome of Aliikangiella marina GYP-15.</title>
        <authorList>
            <person name="Wang G."/>
        </authorList>
    </citation>
    <scope>NUCLEOTIDE SEQUENCE [LARGE SCALE GENOMIC DNA]</scope>
    <source>
        <strain evidence="17 18">GYP-15</strain>
    </source>
</reference>
<dbReference type="GO" id="GO:0005886">
    <property type="term" value="C:plasma membrane"/>
    <property type="evidence" value="ECO:0007669"/>
    <property type="project" value="UniProtKB-SubCell"/>
</dbReference>
<evidence type="ECO:0000256" key="5">
    <source>
        <dbReference type="ARBA" id="ARBA00022475"/>
    </source>
</evidence>
<dbReference type="Gene3D" id="1.20.120.1380">
    <property type="entry name" value="Flagellar FlhF biosynthesis protein, N domain"/>
    <property type="match status" value="1"/>
</dbReference>
<feature type="region of interest" description="Disordered" evidence="14">
    <location>
        <begin position="54"/>
        <end position="98"/>
    </location>
</feature>
<dbReference type="GO" id="GO:0015031">
    <property type="term" value="P:protein transport"/>
    <property type="evidence" value="ECO:0007669"/>
    <property type="project" value="UniProtKB-KW"/>
</dbReference>
<feature type="compositionally biased region" description="Polar residues" evidence="14">
    <location>
        <begin position="116"/>
        <end position="127"/>
    </location>
</feature>
<dbReference type="InterPro" id="IPR027417">
    <property type="entry name" value="P-loop_NTPase"/>
</dbReference>
<dbReference type="SUPFAM" id="SSF52540">
    <property type="entry name" value="P-loop containing nucleoside triphosphate hydrolases"/>
    <property type="match status" value="1"/>
</dbReference>
<proteinExistence type="inferred from homology"/>
<dbReference type="SMART" id="SM00962">
    <property type="entry name" value="SRP54"/>
    <property type="match status" value="1"/>
</dbReference>
<comment type="function">
    <text evidence="12">Necessary for flagellar biosynthesis. May be involved in translocation of the flagellum.</text>
</comment>
<dbReference type="RefSeq" id="WP_142941974.1">
    <property type="nucleotide sequence ID" value="NZ_VIKR01000002.1"/>
</dbReference>
<dbReference type="Proteomes" id="UP000317839">
    <property type="component" value="Unassembled WGS sequence"/>
</dbReference>
<dbReference type="Pfam" id="PF00448">
    <property type="entry name" value="SRP54"/>
    <property type="match status" value="1"/>
</dbReference>
<keyword evidence="4" id="KW-0813">Transport</keyword>
<evidence type="ECO:0000256" key="3">
    <source>
        <dbReference type="ARBA" id="ARBA00014919"/>
    </source>
</evidence>
<keyword evidence="8" id="KW-0653">Protein transport</keyword>
<feature type="domain" description="SRP54-type proteins GTP-binding" evidence="16">
    <location>
        <begin position="255"/>
        <end position="447"/>
    </location>
</feature>
<feature type="region of interest" description="Disordered" evidence="14">
    <location>
        <begin position="116"/>
        <end position="150"/>
    </location>
</feature>
<dbReference type="InterPro" id="IPR003593">
    <property type="entry name" value="AAA+_ATPase"/>
</dbReference>
<dbReference type="GO" id="GO:0005525">
    <property type="term" value="F:GTP binding"/>
    <property type="evidence" value="ECO:0007669"/>
    <property type="project" value="UniProtKB-UniRule"/>
</dbReference>
<dbReference type="InterPro" id="IPR000897">
    <property type="entry name" value="SRP54_GTPase_dom"/>
</dbReference>
<evidence type="ECO:0000256" key="6">
    <source>
        <dbReference type="ARBA" id="ARBA00022741"/>
    </source>
</evidence>
<dbReference type="FunFam" id="3.40.50.300:FF:000695">
    <property type="entry name" value="Flagellar biosynthesis regulator FlhF"/>
    <property type="match status" value="1"/>
</dbReference>
<keyword evidence="18" id="KW-1185">Reference proteome</keyword>
<keyword evidence="10" id="KW-0472">Membrane</keyword>
<dbReference type="AlphaFoldDB" id="A0A545TDR2"/>
<evidence type="ECO:0000313" key="18">
    <source>
        <dbReference type="Proteomes" id="UP000317839"/>
    </source>
</evidence>
<keyword evidence="6" id="KW-0547">Nucleotide-binding</keyword>
<dbReference type="GO" id="GO:0006614">
    <property type="term" value="P:SRP-dependent cotranslational protein targeting to membrane"/>
    <property type="evidence" value="ECO:0007669"/>
    <property type="project" value="UniProtKB-UniRule"/>
</dbReference>
<keyword evidence="17" id="KW-0966">Cell projection</keyword>
<dbReference type="GO" id="GO:0005047">
    <property type="term" value="F:signal recognition particle binding"/>
    <property type="evidence" value="ECO:0007669"/>
    <property type="project" value="TreeGrafter"/>
</dbReference>
<dbReference type="OrthoDB" id="9778554at2"/>
<dbReference type="EMBL" id="VIKR01000002">
    <property type="protein sequence ID" value="TQV75359.1"/>
    <property type="molecule type" value="Genomic_DNA"/>
</dbReference>
<dbReference type="InterPro" id="IPR020006">
    <property type="entry name" value="FlhF"/>
</dbReference>
<evidence type="ECO:0000256" key="12">
    <source>
        <dbReference type="ARBA" id="ARBA00025337"/>
    </source>
</evidence>
<evidence type="ECO:0000256" key="14">
    <source>
        <dbReference type="SAM" id="MobiDB-lite"/>
    </source>
</evidence>
<evidence type="ECO:0000256" key="7">
    <source>
        <dbReference type="ARBA" id="ARBA00022795"/>
    </source>
</evidence>
<evidence type="ECO:0000259" key="15">
    <source>
        <dbReference type="SMART" id="SM00382"/>
    </source>
</evidence>
<protein>
    <recommendedName>
        <fullName evidence="3 13">Flagellar biosynthesis protein FlhF</fullName>
    </recommendedName>
</protein>
<evidence type="ECO:0000256" key="2">
    <source>
        <dbReference type="ARBA" id="ARBA00008531"/>
    </source>
</evidence>
<dbReference type="PANTHER" id="PTHR43134:SF3">
    <property type="entry name" value="FLAGELLAR BIOSYNTHESIS PROTEIN FLHF"/>
    <property type="match status" value="1"/>
</dbReference>
<evidence type="ECO:0000259" key="16">
    <source>
        <dbReference type="SMART" id="SM00962"/>
    </source>
</evidence>